<keyword evidence="5" id="KW-0430">Lectin</keyword>
<evidence type="ECO:0000256" key="3">
    <source>
        <dbReference type="ARBA" id="ARBA00018727"/>
    </source>
</evidence>
<evidence type="ECO:0000256" key="4">
    <source>
        <dbReference type="ARBA" id="ARBA00022729"/>
    </source>
</evidence>
<dbReference type="AlphaFoldDB" id="A0A1Y1YCR6"/>
<evidence type="ECO:0000256" key="6">
    <source>
        <dbReference type="ARBA" id="ARBA00022824"/>
    </source>
</evidence>
<dbReference type="InterPro" id="IPR044865">
    <property type="entry name" value="MRH_dom"/>
</dbReference>
<keyword evidence="6" id="KW-0256">Endoplasmic reticulum</keyword>
<dbReference type="STRING" id="1314790.A0A1Y1YCR6"/>
<keyword evidence="4" id="KW-0732">Signal</keyword>
<keyword evidence="7" id="KW-1015">Disulfide bond</keyword>
<feature type="domain" description="MRH" evidence="8">
    <location>
        <begin position="9"/>
        <end position="166"/>
    </location>
</feature>
<dbReference type="GO" id="GO:0030970">
    <property type="term" value="P:retrograde protein transport, ER to cytosol"/>
    <property type="evidence" value="ECO:0007669"/>
    <property type="project" value="TreeGrafter"/>
</dbReference>
<dbReference type="Gene3D" id="2.70.130.10">
    <property type="entry name" value="Mannose-6-phosphate receptor binding domain"/>
    <property type="match status" value="1"/>
</dbReference>
<accession>A0A1Y1YCR6</accession>
<dbReference type="GO" id="GO:0005788">
    <property type="term" value="C:endoplasmic reticulum lumen"/>
    <property type="evidence" value="ECO:0007669"/>
    <property type="project" value="TreeGrafter"/>
</dbReference>
<reference evidence="9 10" key="1">
    <citation type="submission" date="2016-07" db="EMBL/GenBank/DDBJ databases">
        <title>Pervasive Adenine N6-methylation of Active Genes in Fungi.</title>
        <authorList>
            <consortium name="DOE Joint Genome Institute"/>
            <person name="Mondo S.J."/>
            <person name="Dannebaum R.O."/>
            <person name="Kuo R.C."/>
            <person name="Labutti K."/>
            <person name="Haridas S."/>
            <person name="Kuo A."/>
            <person name="Salamov A."/>
            <person name="Ahrendt S.R."/>
            <person name="Lipzen A."/>
            <person name="Sullivan W."/>
            <person name="Andreopoulos W.B."/>
            <person name="Clum A."/>
            <person name="Lindquist E."/>
            <person name="Daum C."/>
            <person name="Ramamoorthy G.K."/>
            <person name="Gryganskyi A."/>
            <person name="Culley D."/>
            <person name="Magnuson J.K."/>
            <person name="James T.Y."/>
            <person name="O'Malley M.A."/>
            <person name="Stajich J.E."/>
            <person name="Spatafora J.W."/>
            <person name="Visel A."/>
            <person name="Grigoriev I.V."/>
        </authorList>
    </citation>
    <scope>NUCLEOTIDE SEQUENCE [LARGE SCALE GENOMIC DNA]</scope>
    <source>
        <strain evidence="9 10">CBS 931.73</strain>
    </source>
</reference>
<evidence type="ECO:0000256" key="1">
    <source>
        <dbReference type="ARBA" id="ARBA00004367"/>
    </source>
</evidence>
<dbReference type="GO" id="GO:0005789">
    <property type="term" value="C:endoplasmic reticulum membrane"/>
    <property type="evidence" value="ECO:0007669"/>
    <property type="project" value="UniProtKB-SubCell"/>
</dbReference>
<dbReference type="InterPro" id="IPR012913">
    <property type="entry name" value="OS9-like_dom"/>
</dbReference>
<comment type="similarity">
    <text evidence="2">Belongs to the OS-9 family.</text>
</comment>
<dbReference type="FunCoup" id="A0A1Y1YCR6">
    <property type="interactions" value="178"/>
</dbReference>
<evidence type="ECO:0000259" key="8">
    <source>
        <dbReference type="PROSITE" id="PS51914"/>
    </source>
</evidence>
<dbReference type="InterPro" id="IPR009011">
    <property type="entry name" value="Man6P_isomerase_rcpt-bd_dom_sf"/>
</dbReference>
<dbReference type="Pfam" id="PF07915">
    <property type="entry name" value="PRKCSH"/>
    <property type="match status" value="1"/>
</dbReference>
<evidence type="ECO:0000256" key="7">
    <source>
        <dbReference type="ARBA" id="ARBA00023157"/>
    </source>
</evidence>
<organism evidence="9 10">
    <name type="scientific">Basidiobolus meristosporus CBS 931.73</name>
    <dbReference type="NCBI Taxonomy" id="1314790"/>
    <lineage>
        <taxon>Eukaryota</taxon>
        <taxon>Fungi</taxon>
        <taxon>Fungi incertae sedis</taxon>
        <taxon>Zoopagomycota</taxon>
        <taxon>Entomophthoromycotina</taxon>
        <taxon>Basidiobolomycetes</taxon>
        <taxon>Basidiobolales</taxon>
        <taxon>Basidiobolaceae</taxon>
        <taxon>Basidiobolus</taxon>
    </lineage>
</organism>
<dbReference type="GO" id="GO:0030246">
    <property type="term" value="F:carbohydrate binding"/>
    <property type="evidence" value="ECO:0007669"/>
    <property type="project" value="UniProtKB-KW"/>
</dbReference>
<dbReference type="PANTHER" id="PTHR15414:SF0">
    <property type="entry name" value="ENDOPLASMIC RETICULUM LECTIN 1"/>
    <property type="match status" value="1"/>
</dbReference>
<evidence type="ECO:0000256" key="2">
    <source>
        <dbReference type="ARBA" id="ARBA00009918"/>
    </source>
</evidence>
<evidence type="ECO:0000313" key="10">
    <source>
        <dbReference type="Proteomes" id="UP000193498"/>
    </source>
</evidence>
<gene>
    <name evidence="9" type="ORF">K493DRAFT_22671</name>
</gene>
<comment type="subcellular location">
    <subcellularLocation>
        <location evidence="1">Endoplasmic reticulum membrane</location>
        <topology evidence="1">Peripheral membrane protein</topology>
        <orientation evidence="1">Lumenal side</orientation>
    </subcellularLocation>
</comment>
<dbReference type="GO" id="GO:0030968">
    <property type="term" value="P:endoplasmic reticulum unfolded protein response"/>
    <property type="evidence" value="ECO:0007669"/>
    <property type="project" value="InterPro"/>
</dbReference>
<sequence>MRSQDGVEYSCTFSNGSTVDNSLEISKDIKIDTQTIVQRRLESLEPLKSRCLQATEGWWSYEYCHLKYIRQYRKASRSTAKTEGNYFLGKYTNSQNVVDTTLIEGSPNHLSQRWGGGTPCDGTKKPRTVEIQFHCSMQSLEKIRIIKEPAKCEYLVVITTPKLCQDITNEVDRSKEHSQIQCKKLLA</sequence>
<name>A0A1Y1YCR6_9FUNG</name>
<dbReference type="OrthoDB" id="448954at2759"/>
<comment type="caution">
    <text evidence="9">The sequence shown here is derived from an EMBL/GenBank/DDBJ whole genome shotgun (WGS) entry which is preliminary data.</text>
</comment>
<proteinExistence type="inferred from homology"/>
<dbReference type="PANTHER" id="PTHR15414">
    <property type="entry name" value="OS-9-RELATED"/>
    <property type="match status" value="1"/>
</dbReference>
<protein>
    <recommendedName>
        <fullName evidence="3">Protein OS-9 homolog</fullName>
    </recommendedName>
</protein>
<dbReference type="InterPro" id="IPR045149">
    <property type="entry name" value="OS-9-like"/>
</dbReference>
<dbReference type="Proteomes" id="UP000193498">
    <property type="component" value="Unassembled WGS sequence"/>
</dbReference>
<dbReference type="EMBL" id="MCFE01000167">
    <property type="protein sequence ID" value="ORX95820.1"/>
    <property type="molecule type" value="Genomic_DNA"/>
</dbReference>
<dbReference type="SUPFAM" id="SSF50911">
    <property type="entry name" value="Mannose 6-phosphate receptor domain"/>
    <property type="match status" value="1"/>
</dbReference>
<evidence type="ECO:0000313" key="9">
    <source>
        <dbReference type="EMBL" id="ORX95820.1"/>
    </source>
</evidence>
<keyword evidence="10" id="KW-1185">Reference proteome</keyword>
<dbReference type="PROSITE" id="PS51914">
    <property type="entry name" value="MRH"/>
    <property type="match status" value="1"/>
</dbReference>
<evidence type="ECO:0000256" key="5">
    <source>
        <dbReference type="ARBA" id="ARBA00022734"/>
    </source>
</evidence>
<dbReference type="InParanoid" id="A0A1Y1YCR6"/>